<dbReference type="RefSeq" id="WP_204399877.1">
    <property type="nucleotide sequence ID" value="NZ_JAFBEE010000001.1"/>
</dbReference>
<sequence>MSKLDIHDLLYKVEKPARYLGNELNSVHKSIDETTVRFAFCFPDIYEIGMSHLGMQILYHLLNKEENVFCERVFAPAIDMEKIMRENNLPLFGLESRESIRHFDFVGFTLQYELSYTNILNMLDLAGTPLFSKERGEDDPFVIVGGPCAYNPEPIADFCDIVVLGEAEEVMVEIVKAYKEMKANTYSRRSFLEKIASIQGVYVPAFYDVTYLEDGTIEAITPNNQHAPKKLKKRIIQNLDEVFYPEEILVPYLNIVHDRVMLEVFRGCARGCRFCQAGMIYRPVREKGVERLKNLTEKLLASTGYEEISLASLSTSDYSNLDSIVRHLIDEYEKDKVGVSLPSLRLDNFTFELIQEIQKVRKTGLTFAPEAGTQRLRDVINKGLTEEDLRNAVEKAFSLGWNSVKLYFMIGLPTETYDDLDGIRDLAFMVADIYYETVEKGQRGKGLNVTASASTFVPKPFTPFQWHPQDSLEEIYSKQRHLVEKLKRRNVTFNYHDAKTSFLEGVFARGDRRLSKVLAEALKAGCKFDGWHEHFDFQRWMDVFGQAGVDPSFYANRQREYEEVLPWDHIDVGVTKKFLMKENEKAKAGVLTQDCRTNCSGCGINTGFVGGIC</sequence>
<comment type="caution">
    <text evidence="2">The sequence shown here is derived from an EMBL/GenBank/DDBJ whole genome shotgun (WGS) entry which is preliminary data.</text>
</comment>
<accession>A0ABS2NKX4</accession>
<dbReference type="SMART" id="SM00729">
    <property type="entry name" value="Elp3"/>
    <property type="match status" value="1"/>
</dbReference>
<dbReference type="InterPro" id="IPR045784">
    <property type="entry name" value="Radical_SAM_N2"/>
</dbReference>
<dbReference type="EMBL" id="JAFBEE010000001">
    <property type="protein sequence ID" value="MBM7613588.1"/>
    <property type="molecule type" value="Genomic_DNA"/>
</dbReference>
<dbReference type="InterPro" id="IPR058240">
    <property type="entry name" value="rSAM_sf"/>
</dbReference>
<dbReference type="InterPro" id="IPR023862">
    <property type="entry name" value="CHP03960_rSAM"/>
</dbReference>
<dbReference type="InterPro" id="IPR023404">
    <property type="entry name" value="rSAM_horseshoe"/>
</dbReference>
<dbReference type="InterPro" id="IPR006638">
    <property type="entry name" value="Elp3/MiaA/NifB-like_rSAM"/>
</dbReference>
<protein>
    <submittedName>
        <fullName evidence="2">Radical SAM family uncharacterized protein</fullName>
    </submittedName>
</protein>
<evidence type="ECO:0000313" key="3">
    <source>
        <dbReference type="Proteomes" id="UP001314796"/>
    </source>
</evidence>
<organism evidence="2 3">
    <name type="scientific">Alkaliphilus hydrothermalis</name>
    <dbReference type="NCBI Taxonomy" id="1482730"/>
    <lineage>
        <taxon>Bacteria</taxon>
        <taxon>Bacillati</taxon>
        <taxon>Bacillota</taxon>
        <taxon>Clostridia</taxon>
        <taxon>Peptostreptococcales</taxon>
        <taxon>Natronincolaceae</taxon>
        <taxon>Alkaliphilus</taxon>
    </lineage>
</organism>
<dbReference type="SFLD" id="SFLDG01082">
    <property type="entry name" value="B12-binding_domain_containing"/>
    <property type="match status" value="1"/>
</dbReference>
<dbReference type="NCBIfam" id="TIGR03960">
    <property type="entry name" value="rSAM_fuse_unch"/>
    <property type="match status" value="1"/>
</dbReference>
<dbReference type="InterPro" id="IPR007197">
    <property type="entry name" value="rSAM"/>
</dbReference>
<dbReference type="Gene3D" id="3.80.30.20">
    <property type="entry name" value="tm_1862 like domain"/>
    <property type="match status" value="1"/>
</dbReference>
<dbReference type="PANTHER" id="PTHR42731:SF1">
    <property type="entry name" value="RADICAL SAM DOMAIN PROTEIN"/>
    <property type="match status" value="1"/>
</dbReference>
<reference evidence="2 3" key="1">
    <citation type="submission" date="2021-01" db="EMBL/GenBank/DDBJ databases">
        <title>Genomic Encyclopedia of Type Strains, Phase IV (KMG-IV): sequencing the most valuable type-strain genomes for metagenomic binning, comparative biology and taxonomic classification.</title>
        <authorList>
            <person name="Goeker M."/>
        </authorList>
    </citation>
    <scope>NUCLEOTIDE SEQUENCE [LARGE SCALE GENOMIC DNA]</scope>
    <source>
        <strain evidence="2 3">DSM 25890</strain>
    </source>
</reference>
<name>A0ABS2NKX4_9FIRM</name>
<dbReference type="PROSITE" id="PS51918">
    <property type="entry name" value="RADICAL_SAM"/>
    <property type="match status" value="1"/>
</dbReference>
<dbReference type="Proteomes" id="UP001314796">
    <property type="component" value="Unassembled WGS sequence"/>
</dbReference>
<dbReference type="CDD" id="cd01335">
    <property type="entry name" value="Radical_SAM"/>
    <property type="match status" value="1"/>
</dbReference>
<dbReference type="SFLD" id="SFLDS00029">
    <property type="entry name" value="Radical_SAM"/>
    <property type="match status" value="1"/>
</dbReference>
<dbReference type="SUPFAM" id="SSF102114">
    <property type="entry name" value="Radical SAM enzymes"/>
    <property type="match status" value="1"/>
</dbReference>
<evidence type="ECO:0000313" key="2">
    <source>
        <dbReference type="EMBL" id="MBM7613588.1"/>
    </source>
</evidence>
<gene>
    <name evidence="2" type="ORF">JOC73_000096</name>
</gene>
<dbReference type="Pfam" id="PF19864">
    <property type="entry name" value="Radical_SAM_N2"/>
    <property type="match status" value="1"/>
</dbReference>
<keyword evidence="3" id="KW-1185">Reference proteome</keyword>
<dbReference type="Gene3D" id="3.40.50.280">
    <property type="entry name" value="Cobalamin-binding domain"/>
    <property type="match status" value="1"/>
</dbReference>
<dbReference type="PANTHER" id="PTHR42731">
    <property type="entry name" value="SLL1084 PROTEIN"/>
    <property type="match status" value="1"/>
</dbReference>
<dbReference type="Pfam" id="PF04055">
    <property type="entry name" value="Radical_SAM"/>
    <property type="match status" value="1"/>
</dbReference>
<proteinExistence type="predicted"/>
<evidence type="ECO:0000259" key="1">
    <source>
        <dbReference type="PROSITE" id="PS51918"/>
    </source>
</evidence>
<feature type="domain" description="Radical SAM core" evidence="1">
    <location>
        <begin position="254"/>
        <end position="494"/>
    </location>
</feature>